<protein>
    <submittedName>
        <fullName evidence="1">Uncharacterized protein</fullName>
    </submittedName>
</protein>
<accession>A0A2P2K7T7</accession>
<sequence length="58" mass="6762">MLQGTEMDPARMQSFQMTLMWFISTQAVPCWSLIEEMLLFGKSLSTRRIVIINLIQLL</sequence>
<proteinExistence type="predicted"/>
<name>A0A2P2K7T7_RHIMU</name>
<evidence type="ECO:0000313" key="1">
    <source>
        <dbReference type="EMBL" id="MBX01766.1"/>
    </source>
</evidence>
<organism evidence="1">
    <name type="scientific">Rhizophora mucronata</name>
    <name type="common">Asiatic mangrove</name>
    <dbReference type="NCBI Taxonomy" id="61149"/>
    <lineage>
        <taxon>Eukaryota</taxon>
        <taxon>Viridiplantae</taxon>
        <taxon>Streptophyta</taxon>
        <taxon>Embryophyta</taxon>
        <taxon>Tracheophyta</taxon>
        <taxon>Spermatophyta</taxon>
        <taxon>Magnoliopsida</taxon>
        <taxon>eudicotyledons</taxon>
        <taxon>Gunneridae</taxon>
        <taxon>Pentapetalae</taxon>
        <taxon>rosids</taxon>
        <taxon>fabids</taxon>
        <taxon>Malpighiales</taxon>
        <taxon>Rhizophoraceae</taxon>
        <taxon>Rhizophora</taxon>
    </lineage>
</organism>
<dbReference type="AlphaFoldDB" id="A0A2P2K7T7"/>
<dbReference type="EMBL" id="GGEC01021282">
    <property type="protein sequence ID" value="MBX01766.1"/>
    <property type="molecule type" value="Transcribed_RNA"/>
</dbReference>
<reference evidence="1" key="1">
    <citation type="submission" date="2018-02" db="EMBL/GenBank/DDBJ databases">
        <title>Rhizophora mucronata_Transcriptome.</title>
        <authorList>
            <person name="Meera S.P."/>
            <person name="Sreeshan A."/>
            <person name="Augustine A."/>
        </authorList>
    </citation>
    <scope>NUCLEOTIDE SEQUENCE</scope>
    <source>
        <tissue evidence="1">Leaf</tissue>
    </source>
</reference>